<comment type="caution">
    <text evidence="4">The sequence shown here is derived from an EMBL/GenBank/DDBJ whole genome shotgun (WGS) entry which is preliminary data.</text>
</comment>
<dbReference type="Proteomes" id="UP000444721">
    <property type="component" value="Unassembled WGS sequence"/>
</dbReference>
<evidence type="ECO:0000256" key="2">
    <source>
        <dbReference type="ARBA" id="ARBA00023002"/>
    </source>
</evidence>
<dbReference type="VEuPathDB" id="AmoebaDB:NF0119820"/>
<evidence type="ECO:0000256" key="3">
    <source>
        <dbReference type="ARBA" id="ARBA00037096"/>
    </source>
</evidence>
<name>A0A6A5BTM3_NAEFO</name>
<dbReference type="Pfam" id="PF00106">
    <property type="entry name" value="adh_short"/>
    <property type="match status" value="1"/>
</dbReference>
<reference evidence="4 5" key="1">
    <citation type="journal article" date="2019" name="Sci. Rep.">
        <title>Nanopore sequencing improves the draft genome of the human pathogenic amoeba Naegleria fowleri.</title>
        <authorList>
            <person name="Liechti N."/>
            <person name="Schurch N."/>
            <person name="Bruggmann R."/>
            <person name="Wittwer M."/>
        </authorList>
    </citation>
    <scope>NUCLEOTIDE SEQUENCE [LARGE SCALE GENOMIC DNA]</scope>
    <source>
        <strain evidence="4 5">ATCC 30894</strain>
    </source>
</reference>
<comment type="function">
    <text evidence="3">Putative oxidoreductase.</text>
</comment>
<evidence type="ECO:0000313" key="4">
    <source>
        <dbReference type="EMBL" id="KAF0978082.1"/>
    </source>
</evidence>
<dbReference type="GO" id="GO:0016491">
    <property type="term" value="F:oxidoreductase activity"/>
    <property type="evidence" value="ECO:0007669"/>
    <property type="project" value="UniProtKB-KW"/>
</dbReference>
<keyword evidence="5" id="KW-1185">Reference proteome</keyword>
<comment type="similarity">
    <text evidence="1">Belongs to the short-chain dehydrogenases/reductases (SDR) family.</text>
</comment>
<dbReference type="VEuPathDB" id="AmoebaDB:NfTy_057980"/>
<dbReference type="PROSITE" id="PS00061">
    <property type="entry name" value="ADH_SHORT"/>
    <property type="match status" value="1"/>
</dbReference>
<dbReference type="AlphaFoldDB" id="A0A6A5BTM3"/>
<sequence>MLFTIALPVVVFLFLVVSLSSKWVRYRHDILPNRKCVIVSGAASGIGEALVRQLLSHHCRVIAVDCNEPLLSQRRQEYIKMGLLRNSIEDNDHNNNNHSKEVSGATYETHSFDLSSVTSQDIQQQLFSEGSVDSVFVLVNCAGISYPRDTNYTSLVELNEEVVDKMLKTNVTSHMKMTRAVFPHLSRSEGRSKALIMNVASPAGVLIPPFLGTPYGVTKAALIGWNDGIRRELRSSGIDVCCVFPGFTKTGMAFKGSIDPQSEFSQEIANCQHSFGKIMDTFGQDPNEVAQVMFSNLFSSNRGKHVYVDSNGKNLVWPFLAAIQSLCPSVIDWLLLKLTCLK</sequence>
<dbReference type="EMBL" id="VFQX01000030">
    <property type="protein sequence ID" value="KAF0978082.1"/>
    <property type="molecule type" value="Genomic_DNA"/>
</dbReference>
<accession>A0A6A5BTM3</accession>
<dbReference type="Gene3D" id="3.40.50.720">
    <property type="entry name" value="NAD(P)-binding Rossmann-like Domain"/>
    <property type="match status" value="1"/>
</dbReference>
<dbReference type="PANTHER" id="PTHR44196">
    <property type="entry name" value="DEHYDROGENASE/REDUCTASE SDR FAMILY MEMBER 7B"/>
    <property type="match status" value="1"/>
</dbReference>
<dbReference type="RefSeq" id="XP_044562795.1">
    <property type="nucleotide sequence ID" value="XM_044705808.1"/>
</dbReference>
<proteinExistence type="inferred from homology"/>
<dbReference type="OrthoDB" id="5545019at2759"/>
<dbReference type="VEuPathDB" id="AmoebaDB:FDP41_002597"/>
<evidence type="ECO:0000256" key="1">
    <source>
        <dbReference type="ARBA" id="ARBA00006484"/>
    </source>
</evidence>
<dbReference type="InterPro" id="IPR002347">
    <property type="entry name" value="SDR_fam"/>
</dbReference>
<keyword evidence="2" id="KW-0560">Oxidoreductase</keyword>
<dbReference type="SUPFAM" id="SSF51735">
    <property type="entry name" value="NAD(P)-binding Rossmann-fold domains"/>
    <property type="match status" value="1"/>
</dbReference>
<dbReference type="GO" id="GO:0016020">
    <property type="term" value="C:membrane"/>
    <property type="evidence" value="ECO:0007669"/>
    <property type="project" value="TreeGrafter"/>
</dbReference>
<gene>
    <name evidence="4" type="ORF">FDP41_002597</name>
</gene>
<dbReference type="GeneID" id="68109815"/>
<evidence type="ECO:0000313" key="5">
    <source>
        <dbReference type="Proteomes" id="UP000444721"/>
    </source>
</evidence>
<dbReference type="PANTHER" id="PTHR44196:SF1">
    <property type="entry name" value="DEHYDROGENASE_REDUCTASE SDR FAMILY MEMBER 7B"/>
    <property type="match status" value="1"/>
</dbReference>
<protein>
    <submittedName>
        <fullName evidence="4">Uncharacterized protein</fullName>
    </submittedName>
</protein>
<dbReference type="InterPro" id="IPR020904">
    <property type="entry name" value="Sc_DH/Rdtase_CS"/>
</dbReference>
<organism evidence="4 5">
    <name type="scientific">Naegleria fowleri</name>
    <name type="common">Brain eating amoeba</name>
    <dbReference type="NCBI Taxonomy" id="5763"/>
    <lineage>
        <taxon>Eukaryota</taxon>
        <taxon>Discoba</taxon>
        <taxon>Heterolobosea</taxon>
        <taxon>Tetramitia</taxon>
        <taxon>Eutetramitia</taxon>
        <taxon>Vahlkampfiidae</taxon>
        <taxon>Naegleria</taxon>
    </lineage>
</organism>
<dbReference type="InterPro" id="IPR036291">
    <property type="entry name" value="NAD(P)-bd_dom_sf"/>
</dbReference>
<dbReference type="PRINTS" id="PR00081">
    <property type="entry name" value="GDHRDH"/>
</dbReference>